<dbReference type="PRINTS" id="PR00412">
    <property type="entry name" value="EPOXHYDRLASE"/>
</dbReference>
<name>A0A1C3HAR8_SERMA</name>
<dbReference type="Gene3D" id="3.40.50.1820">
    <property type="entry name" value="alpha/beta hydrolase"/>
    <property type="match status" value="1"/>
</dbReference>
<dbReference type="GO" id="GO:0047570">
    <property type="term" value="F:3-oxoadipate enol-lactonase activity"/>
    <property type="evidence" value="ECO:0007669"/>
    <property type="project" value="UniProtKB-EC"/>
</dbReference>
<dbReference type="SUPFAM" id="SSF53474">
    <property type="entry name" value="alpha/beta-Hydrolases"/>
    <property type="match status" value="1"/>
</dbReference>
<evidence type="ECO:0000313" key="2">
    <source>
        <dbReference type="EMBL" id="SAY42127.1"/>
    </source>
</evidence>
<feature type="domain" description="AB hydrolase-1" evidence="1">
    <location>
        <begin position="18"/>
        <end position="130"/>
    </location>
</feature>
<dbReference type="InterPro" id="IPR000073">
    <property type="entry name" value="AB_hydrolase_1"/>
</dbReference>
<dbReference type="PANTHER" id="PTHR43798">
    <property type="entry name" value="MONOACYLGLYCEROL LIPASE"/>
    <property type="match status" value="1"/>
</dbReference>
<keyword evidence="2" id="KW-0378">Hydrolase</keyword>
<accession>A0A1C3HAR8</accession>
<protein>
    <submittedName>
        <fullName evidence="2">3-oxoadipate enol-lactonase 2</fullName>
        <ecNumber evidence="2">3.1.1.24</ecNumber>
    </submittedName>
</protein>
<gene>
    <name evidence="2" type="primary">catD_1</name>
    <name evidence="2" type="ORF">PWN146_00805</name>
</gene>
<organism evidence="2">
    <name type="scientific">Serratia marcescens</name>
    <dbReference type="NCBI Taxonomy" id="615"/>
    <lineage>
        <taxon>Bacteria</taxon>
        <taxon>Pseudomonadati</taxon>
        <taxon>Pseudomonadota</taxon>
        <taxon>Gammaproteobacteria</taxon>
        <taxon>Enterobacterales</taxon>
        <taxon>Yersiniaceae</taxon>
        <taxon>Serratia</taxon>
    </lineage>
</organism>
<dbReference type="AlphaFoldDB" id="A0A1C3HAR8"/>
<evidence type="ECO:0000259" key="1">
    <source>
        <dbReference type="Pfam" id="PF00561"/>
    </source>
</evidence>
<dbReference type="EMBL" id="LT575490">
    <property type="protein sequence ID" value="SAY42127.1"/>
    <property type="molecule type" value="Genomic_DNA"/>
</dbReference>
<dbReference type="PANTHER" id="PTHR43798:SF29">
    <property type="entry name" value="AB HYDROLASE-1 DOMAIN-CONTAINING PROTEIN"/>
    <property type="match status" value="1"/>
</dbReference>
<proteinExistence type="predicted"/>
<dbReference type="InterPro" id="IPR000639">
    <property type="entry name" value="Epox_hydrolase-like"/>
</dbReference>
<sequence>MPTMGKSLYYLDVGSGFPLLLGHSYLFDLNMWAPQFEALAKRYRLIVPDLWGHGDSPALPAGRNSLSDIAADHLALMDHLDIEEFGIVGLSVGGMWGAELAALAPERVKVLALMDSYLGDETPEARQRYMGMLDAVEQAGAITSPLLEYIAAQFYSDEVPDALSQPLLAHLQSLPADRLRESIVPLGRMIFGRPDKLPLLKNITAASIVITGAQDKPRPPAEGQRMADLLGCQHVLIPNAGHISNKENPAAVNETLLAFLAENTTPLFW</sequence>
<dbReference type="InterPro" id="IPR029058">
    <property type="entry name" value="AB_hydrolase_fold"/>
</dbReference>
<dbReference type="PRINTS" id="PR00111">
    <property type="entry name" value="ABHYDROLASE"/>
</dbReference>
<dbReference type="InterPro" id="IPR050266">
    <property type="entry name" value="AB_hydrolase_sf"/>
</dbReference>
<reference evidence="2" key="1">
    <citation type="submission" date="2016-05" db="EMBL/GenBank/DDBJ databases">
        <authorList>
            <person name="Cock P.J.A."/>
            <person name="Cock P.J.A."/>
        </authorList>
    </citation>
    <scope>NUCLEOTIDE SEQUENCE</scope>
    <source>
        <strain evidence="2">PWN146_assembly</strain>
    </source>
</reference>
<dbReference type="Pfam" id="PF00561">
    <property type="entry name" value="Abhydrolase_1"/>
    <property type="match status" value="1"/>
</dbReference>
<dbReference type="EC" id="3.1.1.24" evidence="2"/>